<dbReference type="InterPro" id="IPR051317">
    <property type="entry name" value="Gfo/Idh/MocA_oxidoreduct"/>
</dbReference>
<evidence type="ECO:0000313" key="6">
    <source>
        <dbReference type="Proteomes" id="UP000321234"/>
    </source>
</evidence>
<feature type="domain" description="GFO/IDH/MocA-like oxidoreductase" evidence="4">
    <location>
        <begin position="152"/>
        <end position="238"/>
    </location>
</feature>
<dbReference type="SUPFAM" id="SSF55347">
    <property type="entry name" value="Glyceraldehyde-3-phosphate dehydrogenase-like, C-terminal domain"/>
    <property type="match status" value="1"/>
</dbReference>
<dbReference type="Pfam" id="PF22725">
    <property type="entry name" value="GFO_IDH_MocA_C3"/>
    <property type="match status" value="1"/>
</dbReference>
<dbReference type="OrthoDB" id="9800252at2"/>
<dbReference type="Gene3D" id="3.40.50.720">
    <property type="entry name" value="NAD(P)-binding Rossmann-like Domain"/>
    <property type="match status" value="1"/>
</dbReference>
<feature type="domain" description="Gfo/Idh/MocA-like oxidoreductase N-terminal" evidence="3">
    <location>
        <begin position="9"/>
        <end position="110"/>
    </location>
</feature>
<keyword evidence="2" id="KW-0560">Oxidoreductase</keyword>
<dbReference type="InterPro" id="IPR036291">
    <property type="entry name" value="NAD(P)-bd_dom_sf"/>
</dbReference>
<dbReference type="Proteomes" id="UP000321234">
    <property type="component" value="Unassembled WGS sequence"/>
</dbReference>
<evidence type="ECO:0000313" key="5">
    <source>
        <dbReference type="EMBL" id="TXR56540.1"/>
    </source>
</evidence>
<evidence type="ECO:0000259" key="4">
    <source>
        <dbReference type="Pfam" id="PF22725"/>
    </source>
</evidence>
<protein>
    <submittedName>
        <fullName evidence="5">Gfo/Idh/MocA family oxidoreductase</fullName>
    </submittedName>
</protein>
<dbReference type="GO" id="GO:0016491">
    <property type="term" value="F:oxidoreductase activity"/>
    <property type="evidence" value="ECO:0007669"/>
    <property type="project" value="UniProtKB-KW"/>
</dbReference>
<dbReference type="PANTHER" id="PTHR43708">
    <property type="entry name" value="CONSERVED EXPRESSED OXIDOREDUCTASE (EUROFUNG)"/>
    <property type="match status" value="1"/>
</dbReference>
<name>A0A5C8ZI41_9ACTN</name>
<dbReference type="PANTHER" id="PTHR43708:SF5">
    <property type="entry name" value="CONSERVED EXPRESSED OXIDOREDUCTASE (EUROFUNG)-RELATED"/>
    <property type="match status" value="1"/>
</dbReference>
<organism evidence="5 6">
    <name type="scientific">Quadrisphaera setariae</name>
    <dbReference type="NCBI Taxonomy" id="2593304"/>
    <lineage>
        <taxon>Bacteria</taxon>
        <taxon>Bacillati</taxon>
        <taxon>Actinomycetota</taxon>
        <taxon>Actinomycetes</taxon>
        <taxon>Kineosporiales</taxon>
        <taxon>Kineosporiaceae</taxon>
        <taxon>Quadrisphaera</taxon>
    </lineage>
</organism>
<dbReference type="GO" id="GO:0000166">
    <property type="term" value="F:nucleotide binding"/>
    <property type="evidence" value="ECO:0007669"/>
    <property type="project" value="InterPro"/>
</dbReference>
<sequence>MGGAWLSMVAESADVELVGLVDLDLDAARRQLAERGHADVAVGTDAVALAEQTGATAVLDITVPGAHHPVTTAALFAGLPVLGEKPCAATLAQSLSLVAAAEVTDQLFMVSQSRRWNPQLWAYRDLLRGLGAVGLLQTDFFKAPHFGGFRDEMAHPLLVDMAIHQFDMARFLLGAEPVSVTCEEWNPTWSWYAGDASATAVFEFAGGARYVFNGSWCAPGAETSWNGAWRAGGEKGSALWDGDHEPTVDVADEGTAVPEPGARLPHDGIAGALAVFVEALRTRTTPQSEVHENVLSQAMVEAAVESAAVGHRVQLDDVLTRAWEQAVAEERREDVREQLRSWTSVRTALGG</sequence>
<reference evidence="5 6" key="1">
    <citation type="submission" date="2019-07" db="EMBL/GenBank/DDBJ databases">
        <title>Quadrisphaera sp. strain DD2A genome sequencing and assembly.</title>
        <authorList>
            <person name="Kim I."/>
        </authorList>
    </citation>
    <scope>NUCLEOTIDE SEQUENCE [LARGE SCALE GENOMIC DNA]</scope>
    <source>
        <strain evidence="5 6">DD2A</strain>
    </source>
</reference>
<dbReference type="Gene3D" id="3.30.360.10">
    <property type="entry name" value="Dihydrodipicolinate Reductase, domain 2"/>
    <property type="match status" value="1"/>
</dbReference>
<evidence type="ECO:0000256" key="2">
    <source>
        <dbReference type="ARBA" id="ARBA00023002"/>
    </source>
</evidence>
<proteinExistence type="inferred from homology"/>
<evidence type="ECO:0000256" key="1">
    <source>
        <dbReference type="ARBA" id="ARBA00010928"/>
    </source>
</evidence>
<dbReference type="AlphaFoldDB" id="A0A5C8ZI41"/>
<gene>
    <name evidence="5" type="ORF">FMM08_09575</name>
</gene>
<comment type="caution">
    <text evidence="5">The sequence shown here is derived from an EMBL/GenBank/DDBJ whole genome shotgun (WGS) entry which is preliminary data.</text>
</comment>
<dbReference type="EMBL" id="VKAC01000005">
    <property type="protein sequence ID" value="TXR56540.1"/>
    <property type="molecule type" value="Genomic_DNA"/>
</dbReference>
<dbReference type="InterPro" id="IPR000683">
    <property type="entry name" value="Gfo/Idh/MocA-like_OxRdtase_N"/>
</dbReference>
<dbReference type="SUPFAM" id="SSF51735">
    <property type="entry name" value="NAD(P)-binding Rossmann-fold domains"/>
    <property type="match status" value="1"/>
</dbReference>
<dbReference type="InterPro" id="IPR055170">
    <property type="entry name" value="GFO_IDH_MocA-like_dom"/>
</dbReference>
<comment type="similarity">
    <text evidence="1">Belongs to the Gfo/Idh/MocA family.</text>
</comment>
<evidence type="ECO:0000259" key="3">
    <source>
        <dbReference type="Pfam" id="PF01408"/>
    </source>
</evidence>
<keyword evidence="6" id="KW-1185">Reference proteome</keyword>
<accession>A0A5C8ZI41</accession>
<dbReference type="Pfam" id="PF01408">
    <property type="entry name" value="GFO_IDH_MocA"/>
    <property type="match status" value="1"/>
</dbReference>